<dbReference type="Pfam" id="PF13679">
    <property type="entry name" value="Methyltransf_32"/>
    <property type="match status" value="1"/>
</dbReference>
<dbReference type="GO" id="GO:0032259">
    <property type="term" value="P:methylation"/>
    <property type="evidence" value="ECO:0007669"/>
    <property type="project" value="UniProtKB-KW"/>
</dbReference>
<dbReference type="SUPFAM" id="SSF53335">
    <property type="entry name" value="S-adenosyl-L-methionine-dependent methyltransferases"/>
    <property type="match status" value="1"/>
</dbReference>
<reference evidence="2 3" key="1">
    <citation type="submission" date="2021-12" db="EMBL/GenBank/DDBJ databases">
        <title>Discovery of the Pendulisporaceae a myxobacterial family with distinct sporulation behavior and unique specialized metabolism.</title>
        <authorList>
            <person name="Garcia R."/>
            <person name="Popoff A."/>
            <person name="Bader C.D."/>
            <person name="Loehr J."/>
            <person name="Walesch S."/>
            <person name="Walt C."/>
            <person name="Boldt J."/>
            <person name="Bunk B."/>
            <person name="Haeckl F.J.F.P.J."/>
            <person name="Gunesch A.P."/>
            <person name="Birkelbach J."/>
            <person name="Nuebel U."/>
            <person name="Pietschmann T."/>
            <person name="Bach T."/>
            <person name="Mueller R."/>
        </authorList>
    </citation>
    <scope>NUCLEOTIDE SEQUENCE [LARGE SCALE GENOMIC DNA]</scope>
    <source>
        <strain evidence="2 3">MSr12523</strain>
    </source>
</reference>
<evidence type="ECO:0000313" key="3">
    <source>
        <dbReference type="Proteomes" id="UP001379533"/>
    </source>
</evidence>
<dbReference type="EMBL" id="CP089982">
    <property type="protein sequence ID" value="WXA94843.1"/>
    <property type="molecule type" value="Genomic_DNA"/>
</dbReference>
<dbReference type="RefSeq" id="WP_394845453.1">
    <property type="nucleotide sequence ID" value="NZ_CP089982.1"/>
</dbReference>
<keyword evidence="2" id="KW-0489">Methyltransferase</keyword>
<feature type="domain" description="Methyltransferase" evidence="1">
    <location>
        <begin position="59"/>
        <end position="167"/>
    </location>
</feature>
<name>A0ABZ2K832_9BACT</name>
<protein>
    <submittedName>
        <fullName evidence="2">SAM-dependent methyltransferase</fullName>
    </submittedName>
</protein>
<keyword evidence="2" id="KW-0808">Transferase</keyword>
<dbReference type="InterPro" id="IPR025714">
    <property type="entry name" value="Methyltranfer_dom"/>
</dbReference>
<evidence type="ECO:0000259" key="1">
    <source>
        <dbReference type="Pfam" id="PF13679"/>
    </source>
</evidence>
<evidence type="ECO:0000313" key="2">
    <source>
        <dbReference type="EMBL" id="WXA94843.1"/>
    </source>
</evidence>
<dbReference type="InterPro" id="IPR029063">
    <property type="entry name" value="SAM-dependent_MTases_sf"/>
</dbReference>
<dbReference type="Proteomes" id="UP001379533">
    <property type="component" value="Chromosome"/>
</dbReference>
<dbReference type="GO" id="GO:0008168">
    <property type="term" value="F:methyltransferase activity"/>
    <property type="evidence" value="ECO:0007669"/>
    <property type="project" value="UniProtKB-KW"/>
</dbReference>
<organism evidence="2 3">
    <name type="scientific">Pendulispora brunnea</name>
    <dbReference type="NCBI Taxonomy" id="2905690"/>
    <lineage>
        <taxon>Bacteria</taxon>
        <taxon>Pseudomonadati</taxon>
        <taxon>Myxococcota</taxon>
        <taxon>Myxococcia</taxon>
        <taxon>Myxococcales</taxon>
        <taxon>Sorangiineae</taxon>
        <taxon>Pendulisporaceae</taxon>
        <taxon>Pendulispora</taxon>
    </lineage>
</organism>
<keyword evidence="3" id="KW-1185">Reference proteome</keyword>
<accession>A0ABZ2K832</accession>
<gene>
    <name evidence="2" type="ORF">LZC95_51530</name>
</gene>
<dbReference type="Gene3D" id="3.40.50.150">
    <property type="entry name" value="Vaccinia Virus protein VP39"/>
    <property type="match status" value="1"/>
</dbReference>
<sequence length="224" mass="24713">MAHAFDPSSRSKLTRRDLPRFDGPSLFHAVGRALCEAECLPRKELFEAWEVARRIRRRFRGGRVVDLACGHGLLAHLLLVLDDTSPTAVAADVRIPESAAKVRAAMEHAWPRLAGRVDLQARPMADVEVHSGDLVVSVHACGALTDDVLQRALSVRTRVAVLPCCQDARTCDQGSFGGWLDSPLAIDVERVTRLRLQGYTVRTEQIPDTITEKNRLLLAEPPAE</sequence>
<proteinExistence type="predicted"/>